<feature type="compositionally biased region" description="Polar residues" evidence="1">
    <location>
        <begin position="285"/>
        <end position="294"/>
    </location>
</feature>
<name>A0A6A6BHR3_9PEZI</name>
<feature type="compositionally biased region" description="Basic and acidic residues" evidence="1">
    <location>
        <begin position="258"/>
        <end position="284"/>
    </location>
</feature>
<keyword evidence="3" id="KW-1185">Reference proteome</keyword>
<dbReference type="RefSeq" id="XP_033399394.1">
    <property type="nucleotide sequence ID" value="XM_033540157.1"/>
</dbReference>
<sequence>MSDSEKCFTYLCDNIPSWIESLAHVRKRIEDKQDEVEKVPVVQKIRKSGSTESLKPGKENFLEQETGDYASPNALPNASNETSEIPNQATRLAQANRKRKTASVISKQSAVTKYRTRTMIVVYYDSEVQKAFENLVRNIGTGRNLLRKGKMAARMEAMTAETGPDDNEDDDDFDPVLSKIGYRPRVGIGAFRTTRGMGGPGGLDGGSEAFDTADKALENAQSLCERGAHQVLRDGDCRTEVDGARKAFEEVSKLAEQEAAKQKEKAEKAAEKARQREERRKSQPADRNSSSTMDTDSKLLPATDDSKLFPATVSSAPKIDHIEVDVDGSDDDFVMPTLPRLRLTSRV</sequence>
<feature type="region of interest" description="Disordered" evidence="1">
    <location>
        <begin position="258"/>
        <end position="315"/>
    </location>
</feature>
<reference evidence="2" key="1">
    <citation type="journal article" date="2020" name="Stud. Mycol.">
        <title>101 Dothideomycetes genomes: a test case for predicting lifestyles and emergence of pathogens.</title>
        <authorList>
            <person name="Haridas S."/>
            <person name="Albert R."/>
            <person name="Binder M."/>
            <person name="Bloem J."/>
            <person name="Labutti K."/>
            <person name="Salamov A."/>
            <person name="Andreopoulos B."/>
            <person name="Baker S."/>
            <person name="Barry K."/>
            <person name="Bills G."/>
            <person name="Bluhm B."/>
            <person name="Cannon C."/>
            <person name="Castanera R."/>
            <person name="Culley D."/>
            <person name="Daum C."/>
            <person name="Ezra D."/>
            <person name="Gonzalez J."/>
            <person name="Henrissat B."/>
            <person name="Kuo A."/>
            <person name="Liang C."/>
            <person name="Lipzen A."/>
            <person name="Lutzoni F."/>
            <person name="Magnuson J."/>
            <person name="Mondo S."/>
            <person name="Nolan M."/>
            <person name="Ohm R."/>
            <person name="Pangilinan J."/>
            <person name="Park H.-J."/>
            <person name="Ramirez L."/>
            <person name="Alfaro M."/>
            <person name="Sun H."/>
            <person name="Tritt A."/>
            <person name="Yoshinaga Y."/>
            <person name="Zwiers L.-H."/>
            <person name="Turgeon B."/>
            <person name="Goodwin S."/>
            <person name="Spatafora J."/>
            <person name="Crous P."/>
            <person name="Grigoriev I."/>
        </authorList>
    </citation>
    <scope>NUCLEOTIDE SEQUENCE</scope>
    <source>
        <strain evidence="2">CBS 121167</strain>
    </source>
</reference>
<protein>
    <submittedName>
        <fullName evidence="2">Uncharacterized protein</fullName>
    </submittedName>
</protein>
<organism evidence="2 3">
    <name type="scientific">Aplosporella prunicola CBS 121167</name>
    <dbReference type="NCBI Taxonomy" id="1176127"/>
    <lineage>
        <taxon>Eukaryota</taxon>
        <taxon>Fungi</taxon>
        <taxon>Dikarya</taxon>
        <taxon>Ascomycota</taxon>
        <taxon>Pezizomycotina</taxon>
        <taxon>Dothideomycetes</taxon>
        <taxon>Dothideomycetes incertae sedis</taxon>
        <taxon>Botryosphaeriales</taxon>
        <taxon>Aplosporellaceae</taxon>
        <taxon>Aplosporella</taxon>
    </lineage>
</organism>
<dbReference type="EMBL" id="ML995481">
    <property type="protein sequence ID" value="KAF2143682.1"/>
    <property type="molecule type" value="Genomic_DNA"/>
</dbReference>
<proteinExistence type="predicted"/>
<dbReference type="Proteomes" id="UP000799438">
    <property type="component" value="Unassembled WGS sequence"/>
</dbReference>
<gene>
    <name evidence="2" type="ORF">K452DRAFT_285717</name>
</gene>
<dbReference type="OrthoDB" id="3886346at2759"/>
<accession>A0A6A6BHR3</accession>
<dbReference type="GeneID" id="54297653"/>
<evidence type="ECO:0000256" key="1">
    <source>
        <dbReference type="SAM" id="MobiDB-lite"/>
    </source>
</evidence>
<evidence type="ECO:0000313" key="2">
    <source>
        <dbReference type="EMBL" id="KAF2143682.1"/>
    </source>
</evidence>
<dbReference type="AlphaFoldDB" id="A0A6A6BHR3"/>
<evidence type="ECO:0000313" key="3">
    <source>
        <dbReference type="Proteomes" id="UP000799438"/>
    </source>
</evidence>